<accession>A0A7H9DPS9</accession>
<keyword evidence="1" id="KW-1133">Transmembrane helix</keyword>
<dbReference type="Gene3D" id="1.25.40.10">
    <property type="entry name" value="Tetratricopeptide repeat domain"/>
    <property type="match status" value="1"/>
</dbReference>
<evidence type="ECO:0000313" key="4">
    <source>
        <dbReference type="Proteomes" id="UP000510643"/>
    </source>
</evidence>
<proteinExistence type="predicted"/>
<dbReference type="GeneID" id="78400124"/>
<dbReference type="KEGG" id="efal:FH779_01615"/>
<dbReference type="AlphaFoldDB" id="A0A7H9DPS9"/>
<evidence type="ECO:0008006" key="5">
    <source>
        <dbReference type="Google" id="ProtNLM"/>
    </source>
</evidence>
<dbReference type="SUPFAM" id="SSF48452">
    <property type="entry name" value="TPR-like"/>
    <property type="match status" value="1"/>
</dbReference>
<evidence type="ECO:0000256" key="2">
    <source>
        <dbReference type="SAM" id="SignalP"/>
    </source>
</evidence>
<reference evidence="3 4" key="1">
    <citation type="submission" date="2019-06" db="EMBL/GenBank/DDBJ databases">
        <title>Emergence of pandrug resistant Empedobacter falsenii in China.</title>
        <authorList>
            <person name="Dong N."/>
            <person name="Chen S."/>
            <person name="Zhang R."/>
        </authorList>
    </citation>
    <scope>NUCLEOTIDE SEQUENCE [LARGE SCALE GENOMIC DNA]</scope>
    <source>
        <strain evidence="3 4">1681-1</strain>
    </source>
</reference>
<feature type="transmembrane region" description="Helical" evidence="1">
    <location>
        <begin position="321"/>
        <end position="344"/>
    </location>
</feature>
<organism evidence="3 4">
    <name type="scientific">Empedobacter falsenii</name>
    <dbReference type="NCBI Taxonomy" id="343874"/>
    <lineage>
        <taxon>Bacteria</taxon>
        <taxon>Pseudomonadati</taxon>
        <taxon>Bacteroidota</taxon>
        <taxon>Flavobacteriia</taxon>
        <taxon>Flavobacteriales</taxon>
        <taxon>Weeksellaceae</taxon>
        <taxon>Empedobacter</taxon>
    </lineage>
</organism>
<dbReference type="RefSeq" id="WP_180905821.1">
    <property type="nucleotide sequence ID" value="NZ_CP040908.1"/>
</dbReference>
<dbReference type="EMBL" id="CP040908">
    <property type="protein sequence ID" value="QLL56859.1"/>
    <property type="molecule type" value="Genomic_DNA"/>
</dbReference>
<keyword evidence="4" id="KW-1185">Reference proteome</keyword>
<evidence type="ECO:0000313" key="3">
    <source>
        <dbReference type="EMBL" id="QLL56859.1"/>
    </source>
</evidence>
<keyword evidence="2" id="KW-0732">Signal</keyword>
<keyword evidence="1" id="KW-0812">Transmembrane</keyword>
<keyword evidence="1" id="KW-0472">Membrane</keyword>
<dbReference type="InterPro" id="IPR011990">
    <property type="entry name" value="TPR-like_helical_dom_sf"/>
</dbReference>
<gene>
    <name evidence="3" type="ORF">FH779_01615</name>
</gene>
<dbReference type="Proteomes" id="UP000510643">
    <property type="component" value="Chromosome"/>
</dbReference>
<protein>
    <recommendedName>
        <fullName evidence="5">Tetratricopeptide repeat protein</fullName>
    </recommendedName>
</protein>
<evidence type="ECO:0000256" key="1">
    <source>
        <dbReference type="SAM" id="Phobius"/>
    </source>
</evidence>
<feature type="chain" id="PRO_5028835989" description="Tetratricopeptide repeat protein" evidence="2">
    <location>
        <begin position="20"/>
        <end position="364"/>
    </location>
</feature>
<name>A0A7H9DPS9_9FLAO</name>
<sequence length="364" mass="42904">MNNIILTLLFLFGTSFSFAQKSDSVRIAYDYVYFNPQKAIEMANRIIKTSENKDDQITARLIKTNAYSSLDDTYNALKYAFETYDYVKKEKDTFNEARILGRIGELFQLYGFNTQSRYYLEKSENLILSKEFSEEKRPMYLGNIYGIKGNGYKDDLDCDFALKYYDKSIKSYKSRELNQSTLNNLALVYIEKSNCLIDKSILDSATLYLDEAFFVIKKNNLKEYDQSAKTSLARIYQAKKDYTYSNQLLKEVLKEIKASEPISVNLYVYRILAQNAFYQQDYIAYKKYIDYIKKINLQLEKSNQEAKEKSLNFLLYKDQGFWYNLSFFKLPLVLLLVIIFLLFLKNSRNQNFLNLKSIFRNNKG</sequence>
<feature type="signal peptide" evidence="2">
    <location>
        <begin position="1"/>
        <end position="19"/>
    </location>
</feature>